<dbReference type="EMBL" id="SRRH01000056">
    <property type="protein sequence ID" value="KAG6300885.1"/>
    <property type="molecule type" value="Genomic_DNA"/>
</dbReference>
<name>A0A9P7QKK5_9HYPO</name>
<accession>A0A9P7QKK5</accession>
<feature type="region of interest" description="Disordered" evidence="1">
    <location>
        <begin position="57"/>
        <end position="89"/>
    </location>
</feature>
<evidence type="ECO:0000313" key="2">
    <source>
        <dbReference type="EMBL" id="KAG6300885.1"/>
    </source>
</evidence>
<reference evidence="2 3" key="1">
    <citation type="journal article" date="2020" name="bioRxiv">
        <title>Whole genome comparisons of ergot fungi reveals the divergence and evolution of species within the genus Claviceps are the result of varying mechanisms driving genome evolution and host range expansion.</title>
        <authorList>
            <person name="Wyka S.A."/>
            <person name="Mondo S.J."/>
            <person name="Liu M."/>
            <person name="Dettman J."/>
            <person name="Nalam V."/>
            <person name="Broders K.D."/>
        </authorList>
    </citation>
    <scope>NUCLEOTIDE SEQUENCE [LARGE SCALE GENOMIC DNA]</scope>
    <source>
        <strain evidence="2 3">Clav52</strain>
    </source>
</reference>
<organism evidence="2 3">
    <name type="scientific">Claviceps aff. purpurea</name>
    <dbReference type="NCBI Taxonomy" id="1967640"/>
    <lineage>
        <taxon>Eukaryota</taxon>
        <taxon>Fungi</taxon>
        <taxon>Dikarya</taxon>
        <taxon>Ascomycota</taxon>
        <taxon>Pezizomycotina</taxon>
        <taxon>Sordariomycetes</taxon>
        <taxon>Hypocreomycetidae</taxon>
        <taxon>Hypocreales</taxon>
        <taxon>Clavicipitaceae</taxon>
        <taxon>Claviceps</taxon>
    </lineage>
</organism>
<dbReference type="Proteomes" id="UP000707071">
    <property type="component" value="Unassembled WGS sequence"/>
</dbReference>
<proteinExistence type="predicted"/>
<sequence>MQKDRLIPEIRREVEKATMRTAGARRRRRTKRVRKWRGQVSKEIVQAVAHSQVCLNDNSVGQPGCIPPRRRRQQKQQAARRQLTTSVKK</sequence>
<dbReference type="AlphaFoldDB" id="A0A9P7QKK5"/>
<evidence type="ECO:0000256" key="1">
    <source>
        <dbReference type="SAM" id="MobiDB-lite"/>
    </source>
</evidence>
<evidence type="ECO:0000313" key="3">
    <source>
        <dbReference type="Proteomes" id="UP000707071"/>
    </source>
</evidence>
<comment type="caution">
    <text evidence="2">The sequence shown here is derived from an EMBL/GenBank/DDBJ whole genome shotgun (WGS) entry which is preliminary data.</text>
</comment>
<protein>
    <submittedName>
        <fullName evidence="2">Uncharacterized protein</fullName>
    </submittedName>
</protein>
<gene>
    <name evidence="2" type="ORF">E4U09_006243</name>
</gene>
<keyword evidence="3" id="KW-1185">Reference proteome</keyword>